<evidence type="ECO:0000313" key="2">
    <source>
        <dbReference type="EMBL" id="UXE03770.1"/>
    </source>
</evidence>
<keyword evidence="3" id="KW-1185">Reference proteome</keyword>
<name>A0A977KLM9_9CAUD</name>
<evidence type="ECO:0000256" key="1">
    <source>
        <dbReference type="SAM" id="MobiDB-lite"/>
    </source>
</evidence>
<sequence>MVLHGPFYQTQHVVAPPNPRTGCGGRVTISRVRHGESSPAYNFTMVPNHLIRDRRLSPKARLLWIYLSSHRDGWELSVESIARDNGIGKDAVSAGTKELRDLGYLRLDRITDERGRVVTWEYVVLDPGPAKPDPEKPDPGFPDQENRDAKEDHLSKDQTKNTNPLTSRGSAGASATKGRKPQTRRFTDYTPEFEAWYSAYPRHVAKRPAFLAFVEAIKRVGLDELMAATRSYAEVRKGQPADKTPHPASWLNADRWLDDTSDAGGPASNSIDWDNL</sequence>
<feature type="compositionally biased region" description="Polar residues" evidence="1">
    <location>
        <begin position="160"/>
        <end position="169"/>
    </location>
</feature>
<dbReference type="Pfam" id="PF13730">
    <property type="entry name" value="HTH_36"/>
    <property type="match status" value="1"/>
</dbReference>
<dbReference type="Proteomes" id="UP001064297">
    <property type="component" value="Segment"/>
</dbReference>
<feature type="compositionally biased region" description="Basic and acidic residues" evidence="1">
    <location>
        <begin position="132"/>
        <end position="159"/>
    </location>
</feature>
<reference evidence="2" key="1">
    <citation type="submission" date="2022-08" db="EMBL/GenBank/DDBJ databases">
        <authorList>
            <person name="Abuwarda M.A."/>
            <person name="Alvarez A."/>
            <person name="Batteikh M."/>
            <person name="Baughman A.P."/>
            <person name="Chavez V."/>
            <person name="Cheng C."/>
            <person name="Cosentino E.J."/>
            <person name="Di Blasi D.L."/>
            <person name="Dooley N.L."/>
            <person name="Empson B.M."/>
            <person name="Erfanian K."/>
            <person name="Esparza P.D."/>
            <person name="Fleming H.S."/>
            <person name="Ghannam M.S."/>
            <person name="Gibbons A.C."/>
            <person name="Gonzalez C."/>
            <person name="Huq N.E."/>
            <person name="Jin K."/>
            <person name="Kamarzar M."/>
            <person name="Khaine A."/>
            <person name="Krug K.R."/>
            <person name="Lee A."/>
            <person name="Liao S."/>
            <person name="Light I."/>
            <person name="Ma Y."/>
            <person name="Magaling J.M."/>
            <person name="McLinden K.C."/>
            <person name="Melkote A."/>
            <person name="Montoya Serpas C.A."/>
            <person name="Niazmandi K."/>
            <person name="Ostroske E.C."/>
            <person name="Paek B.H."/>
            <person name="Rajiv S."/>
            <person name="Santos C.E."/>
            <person name="Semaan S.A."/>
            <person name="Senthilvelan J."/>
            <person name="Sheppy T.E."/>
            <person name="Stephenson J.C."/>
            <person name="Tenney M.E."/>
            <person name="Teoh N."/>
            <person name="Thorp J.P."/>
            <person name="Turon Font G."/>
            <person name="Uvarov E.V."/>
            <person name="Verpukhovskiy P."/>
            <person name="Wang J."/>
            <person name="Whang A.Y."/>
            <person name="Wright N.E."/>
            <person name="Wu M."/>
            <person name="Zhuang C."/>
            <person name="Bruns J.A."/>
            <person name="Chai A.E."/>
            <person name="Parikh H."/>
            <person name="Zorawik M."/>
            <person name="Garza D.R."/>
            <person name="Ngo R.T."/>
            <person name="Reddi K."/>
            <person name="Garcia-Vedrenne A.E."/>
            <person name="Freise A.C."/>
            <person name="Balish M.F."/>
            <person name="Garlena R.A."/>
            <person name="Russell D.A."/>
            <person name="Jacobs-Sera D."/>
            <person name="Hatfull G.F."/>
        </authorList>
    </citation>
    <scope>NUCLEOTIDE SEQUENCE</scope>
</reference>
<feature type="compositionally biased region" description="Polar residues" evidence="1">
    <location>
        <begin position="267"/>
        <end position="276"/>
    </location>
</feature>
<feature type="compositionally biased region" description="Basic and acidic residues" evidence="1">
    <location>
        <begin position="235"/>
        <end position="245"/>
    </location>
</feature>
<proteinExistence type="predicted"/>
<organism evidence="2 3">
    <name type="scientific">Gordonia phage ObLaDi</name>
    <dbReference type="NCBI Taxonomy" id="2978487"/>
    <lineage>
        <taxon>Viruses</taxon>
        <taxon>Duplodnaviria</taxon>
        <taxon>Heunggongvirae</taxon>
        <taxon>Uroviricota</taxon>
        <taxon>Caudoviricetes</taxon>
        <taxon>Kruegerviridae</taxon>
        <taxon>Cafassovirus</taxon>
        <taxon>Cafassovirus obladi</taxon>
    </lineage>
</organism>
<evidence type="ECO:0000313" key="3">
    <source>
        <dbReference type="Proteomes" id="UP001064297"/>
    </source>
</evidence>
<protein>
    <submittedName>
        <fullName evidence="2">RepA-like replication initiator</fullName>
    </submittedName>
</protein>
<accession>A0A977KLM9</accession>
<feature type="region of interest" description="Disordered" evidence="1">
    <location>
        <begin position="126"/>
        <end position="185"/>
    </location>
</feature>
<gene>
    <name evidence="2" type="primary">47</name>
    <name evidence="2" type="ORF">SEA_OBLADI_47</name>
</gene>
<feature type="region of interest" description="Disordered" evidence="1">
    <location>
        <begin position="235"/>
        <end position="276"/>
    </location>
</feature>
<dbReference type="EMBL" id="OP297535">
    <property type="protein sequence ID" value="UXE03770.1"/>
    <property type="molecule type" value="Genomic_DNA"/>
</dbReference>